<comment type="caution">
    <text evidence="7">The sequence shown here is derived from an EMBL/GenBank/DDBJ whole genome shotgun (WGS) entry which is preliminary data.</text>
</comment>
<dbReference type="InterPro" id="IPR011545">
    <property type="entry name" value="DEAD/DEAH_box_helicase_dom"/>
</dbReference>
<keyword evidence="3 7" id="KW-0347">Helicase</keyword>
<dbReference type="SUPFAM" id="SSF52540">
    <property type="entry name" value="P-loop containing nucleoside triphosphate hydrolases"/>
    <property type="match status" value="1"/>
</dbReference>
<dbReference type="GO" id="GO:0003676">
    <property type="term" value="F:nucleic acid binding"/>
    <property type="evidence" value="ECO:0007669"/>
    <property type="project" value="InterPro"/>
</dbReference>
<dbReference type="PANTHER" id="PTHR47961">
    <property type="entry name" value="DNA POLYMERASE THETA, PUTATIVE (AFU_ORTHOLOGUE AFUA_1G05260)-RELATED"/>
    <property type="match status" value="1"/>
</dbReference>
<reference evidence="7 8" key="1">
    <citation type="submission" date="2006-07" db="EMBL/GenBank/DDBJ databases">
        <title>Annotation of the draft genome assembly of Chlorobium ferroxidans DSM 13031.</title>
        <authorList>
            <consortium name="US DOE Joint Genome Institute (JGI-ORNL)"/>
            <person name="Larimer F."/>
            <person name="Land M."/>
            <person name="Hauser L."/>
        </authorList>
    </citation>
    <scope>NUCLEOTIDE SEQUENCE [LARGE SCALE GENOMIC DNA]</scope>
    <source>
        <strain evidence="7 8">DSM 13031</strain>
    </source>
</reference>
<feature type="domain" description="Helicase ATP-binding" evidence="5">
    <location>
        <begin position="293"/>
        <end position="467"/>
    </location>
</feature>
<keyword evidence="8" id="KW-1185">Reference proteome</keyword>
<dbReference type="InterPro" id="IPR001650">
    <property type="entry name" value="Helicase_C-like"/>
</dbReference>
<evidence type="ECO:0000259" key="6">
    <source>
        <dbReference type="PROSITE" id="PS51194"/>
    </source>
</evidence>
<dbReference type="SMART" id="SM00487">
    <property type="entry name" value="DEXDc"/>
    <property type="match status" value="1"/>
</dbReference>
<dbReference type="GO" id="GO:0005524">
    <property type="term" value="F:ATP binding"/>
    <property type="evidence" value="ECO:0007669"/>
    <property type="project" value="UniProtKB-KW"/>
</dbReference>
<proteinExistence type="predicted"/>
<dbReference type="GO" id="GO:0004386">
    <property type="term" value="F:helicase activity"/>
    <property type="evidence" value="ECO:0007669"/>
    <property type="project" value="UniProtKB-KW"/>
</dbReference>
<dbReference type="PROSITE" id="PS51194">
    <property type="entry name" value="HELICASE_CTER"/>
    <property type="match status" value="1"/>
</dbReference>
<dbReference type="Proteomes" id="UP000004162">
    <property type="component" value="Unassembled WGS sequence"/>
</dbReference>
<protein>
    <submittedName>
        <fullName evidence="7">Helicase-like:Type III restriction enzyme, res subunit:DEAD/DEAH box helicase-like</fullName>
    </submittedName>
</protein>
<keyword evidence="1" id="KW-0547">Nucleotide-binding</keyword>
<dbReference type="AlphaFoldDB" id="Q0YV15"/>
<keyword evidence="2" id="KW-0378">Hydrolase</keyword>
<dbReference type="InterPro" id="IPR050474">
    <property type="entry name" value="Hel308_SKI2-like"/>
</dbReference>
<dbReference type="PROSITE" id="PS51192">
    <property type="entry name" value="HELICASE_ATP_BIND_1"/>
    <property type="match status" value="1"/>
</dbReference>
<accession>Q0YV15</accession>
<sequence length="1131" mass="125669">MLQWIGVHTMSLSVEHSRSIASALRVEPIPNFISQAKAKQLLQEVHELPEHFPGFTEGLDDRVTFVAYRMLSAGCSLVEQDLLGEGILQLHSAGELLESTHRTSARTESVSGFHCLIGAMAFYACGHYSRAYVLIKATETITPVAGIIASFLRKDFAKLIPRLNDVLLREQPLYEEDFIEADRRALDLLIARSVAHVLEHSISGEAELLTNADAILADAMIISEAGANPSFWWIARILRLMFNDYGRGSLWVCLPPFFGPDGKSTIGDYASLLALVKPPVTELWRSQLAALELALNGDNLGGVVNLRTSAGKTRVAELAILKELRANSTAKVLYLAPFRSLAFELERTFEKYLGALGFSISHLYGGSRFSGVDREMVLEAHLLIATPEKTKAMLRAAPELFDNVKLIVIDEGHLLGGSERNVKNELFLEHLRLLSRNRSTRILLLSAVLPNATELATWIGGSESALAQSDWKPSDERFGVLRWTKNGVQIEWRSESRCFNPDFVDFRWVVEPGKKKAREFPRSKTEAVAATAVRLSEIGPVLIFAGQAQWVPSMARSVILALQGEEKTHTWPDTEWRIFEAVCSEELGPDCIELEAARLGIVCHSNRLPPQVRIAIENLMAAGNPLVIVATTTLGQGVNIRVSSVIVSQTLIGKKRHITKRDFWNICGRAGRAYVDGEGKVLFAIDGTKAVWQIKHEMNLANQYLDILKIDKVESGLLQVIRILKRIAKETGVTFETFLELVANSDYESLNRHAEGVRSLMDLFDDQLLTLHVAYKGADPSGDQIDWIESAFQGSLAVIQAEAMENEDSASVLSLLKARTTSILRDVPDAPARQAIISSGLPLSVGKLAFRDLEFFRQCTDAYLASDQNDTAIAVLVSEFEDWARVNASAICGSIASKELLDVVRPQWLRGQPLLAIRESLEDDPLKICTEFYGYELSWLFHAVAQKLDQETEEERREALGLVSLLLELGLPNQAAAKVFLAGIRSRASAVELGAFVLDSTASPKRIRNALLNPETVEDLRSSISPKTANWLDLLEKDQTSSEEEIPSFSNFKLQVPHEITSLHSRKLPEQDTAFLCSTDCRFVFRAKSTEDLPFYDLANDLRFIFLRTGDLWCLHCRDPRLQAPTISFGD</sequence>
<reference evidence="7 8" key="2">
    <citation type="submission" date="2006-07" db="EMBL/GenBank/DDBJ databases">
        <title>Sequencing of the draft genome and assembly of Chlorobium ferroxidans DSM 13031.</title>
        <authorList>
            <consortium name="US DOE Joint Genome Institute (JGI-PGF)"/>
            <person name="Copeland A."/>
            <person name="Lucas S."/>
            <person name="Lapidus A."/>
            <person name="Barry K."/>
            <person name="Glavina del Rio T."/>
            <person name="Dalin E."/>
            <person name="Tice H."/>
            <person name="Bruce D."/>
            <person name="Pitluck S."/>
            <person name="Richardson P."/>
        </authorList>
    </citation>
    <scope>NUCLEOTIDE SEQUENCE [LARGE SCALE GENOMIC DNA]</scope>
    <source>
        <strain evidence="7 8">DSM 13031</strain>
    </source>
</reference>
<name>Q0YV15_9CHLB</name>
<organism evidence="7 8">
    <name type="scientific">Chlorobium ferrooxidans DSM 13031</name>
    <dbReference type="NCBI Taxonomy" id="377431"/>
    <lineage>
        <taxon>Bacteria</taxon>
        <taxon>Pseudomonadati</taxon>
        <taxon>Chlorobiota</taxon>
        <taxon>Chlorobiia</taxon>
        <taxon>Chlorobiales</taxon>
        <taxon>Chlorobiaceae</taxon>
        <taxon>Chlorobium/Pelodictyon group</taxon>
        <taxon>Chlorobium</taxon>
    </lineage>
</organism>
<dbReference type="Gene3D" id="3.40.50.300">
    <property type="entry name" value="P-loop containing nucleotide triphosphate hydrolases"/>
    <property type="match status" value="2"/>
</dbReference>
<evidence type="ECO:0000256" key="1">
    <source>
        <dbReference type="ARBA" id="ARBA00022741"/>
    </source>
</evidence>
<dbReference type="PANTHER" id="PTHR47961:SF6">
    <property type="entry name" value="DNA-DIRECTED DNA POLYMERASE"/>
    <property type="match status" value="1"/>
</dbReference>
<dbReference type="InterPro" id="IPR027417">
    <property type="entry name" value="P-loop_NTPase"/>
</dbReference>
<evidence type="ECO:0000313" key="8">
    <source>
        <dbReference type="Proteomes" id="UP000004162"/>
    </source>
</evidence>
<dbReference type="InterPro" id="IPR014001">
    <property type="entry name" value="Helicase_ATP-bd"/>
</dbReference>
<dbReference type="CDD" id="cd17921">
    <property type="entry name" value="DEXHc_Ski2"/>
    <property type="match status" value="1"/>
</dbReference>
<feature type="domain" description="Helicase C-terminal" evidence="6">
    <location>
        <begin position="547"/>
        <end position="713"/>
    </location>
</feature>
<dbReference type="EMBL" id="AASE01000001">
    <property type="protein sequence ID" value="EAT60131.1"/>
    <property type="molecule type" value="Genomic_DNA"/>
</dbReference>
<evidence type="ECO:0000256" key="4">
    <source>
        <dbReference type="ARBA" id="ARBA00022840"/>
    </source>
</evidence>
<keyword evidence="4" id="KW-0067">ATP-binding</keyword>
<evidence type="ECO:0000256" key="3">
    <source>
        <dbReference type="ARBA" id="ARBA00022806"/>
    </source>
</evidence>
<evidence type="ECO:0000256" key="2">
    <source>
        <dbReference type="ARBA" id="ARBA00022801"/>
    </source>
</evidence>
<dbReference type="SMART" id="SM00490">
    <property type="entry name" value="HELICc"/>
    <property type="match status" value="1"/>
</dbReference>
<evidence type="ECO:0000259" key="5">
    <source>
        <dbReference type="PROSITE" id="PS51192"/>
    </source>
</evidence>
<gene>
    <name evidence="7" type="ORF">CferDRAFT_2138</name>
</gene>
<dbReference type="GO" id="GO:0016787">
    <property type="term" value="F:hydrolase activity"/>
    <property type="evidence" value="ECO:0007669"/>
    <property type="project" value="UniProtKB-KW"/>
</dbReference>
<evidence type="ECO:0000313" key="7">
    <source>
        <dbReference type="EMBL" id="EAT60131.1"/>
    </source>
</evidence>
<dbReference type="Pfam" id="PF00270">
    <property type="entry name" value="DEAD"/>
    <property type="match status" value="1"/>
</dbReference>